<sequence length="113" mass="11534">MARTAIAVQPVNQTGVAPTYTAADSANGMSFTNDGRTVLHVKNGEASPITVTIVSVPCSHGRTGDISVTIANGAEKIIGVFDKALFNQSGADAGKVFVNFSASASVTVAAFKF</sequence>
<dbReference type="KEGG" id="pth:PTH_2182"/>
<evidence type="ECO:0000313" key="1">
    <source>
        <dbReference type="EMBL" id="BAF60363.1"/>
    </source>
</evidence>
<dbReference type="AlphaFoldDB" id="A5D057"/>
<evidence type="ECO:0000313" key="2">
    <source>
        <dbReference type="Proteomes" id="UP000006556"/>
    </source>
</evidence>
<dbReference type="eggNOG" id="ENOG5032P94">
    <property type="taxonomic scope" value="Bacteria"/>
</dbReference>
<protein>
    <submittedName>
        <fullName evidence="1">Uncharacterized protein</fullName>
    </submittedName>
</protein>
<dbReference type="HOGENOM" id="CLU_171063_0_0_9"/>
<organism evidence="1 2">
    <name type="scientific">Pelotomaculum thermopropionicum (strain DSM 13744 / JCM 10971 / SI)</name>
    <dbReference type="NCBI Taxonomy" id="370438"/>
    <lineage>
        <taxon>Bacteria</taxon>
        <taxon>Bacillati</taxon>
        <taxon>Bacillota</taxon>
        <taxon>Clostridia</taxon>
        <taxon>Eubacteriales</taxon>
        <taxon>Desulfotomaculaceae</taxon>
        <taxon>Pelotomaculum</taxon>
    </lineage>
</organism>
<reference evidence="2" key="1">
    <citation type="journal article" date="2008" name="Genome Res.">
        <title>The genome of Pelotomaculum thermopropionicum reveals niche-associated evolution in anaerobic microbiota.</title>
        <authorList>
            <person name="Kosaka T."/>
            <person name="Kato S."/>
            <person name="Shimoyama T."/>
            <person name="Ishii S."/>
            <person name="Abe T."/>
            <person name="Watanabe K."/>
        </authorList>
    </citation>
    <scope>NUCLEOTIDE SEQUENCE [LARGE SCALE GENOMIC DNA]</scope>
    <source>
        <strain evidence="2">DSM 13744 / JCM 10971 / SI</strain>
    </source>
</reference>
<name>A5D057_PELTS</name>
<dbReference type="EMBL" id="AP009389">
    <property type="protein sequence ID" value="BAF60363.1"/>
    <property type="molecule type" value="Genomic_DNA"/>
</dbReference>
<dbReference type="Proteomes" id="UP000006556">
    <property type="component" value="Chromosome"/>
</dbReference>
<accession>A5D057</accession>
<proteinExistence type="predicted"/>
<gene>
    <name evidence="1" type="ordered locus">PTH_2182</name>
</gene>
<dbReference type="STRING" id="370438.PTH_2182"/>
<keyword evidence="2" id="KW-1185">Reference proteome</keyword>